<evidence type="ECO:0000313" key="3">
    <source>
        <dbReference type="Proteomes" id="UP000578688"/>
    </source>
</evidence>
<dbReference type="Pfam" id="PF06568">
    <property type="entry name" value="YjiS-like"/>
    <property type="match status" value="1"/>
</dbReference>
<dbReference type="AlphaFoldDB" id="A0A7Z0BPJ4"/>
<feature type="domain" description="YjiS-like" evidence="1">
    <location>
        <begin position="64"/>
        <end position="100"/>
    </location>
</feature>
<evidence type="ECO:0000313" key="2">
    <source>
        <dbReference type="EMBL" id="NYH74782.1"/>
    </source>
</evidence>
<accession>A0A7Z0BPJ4</accession>
<dbReference type="Proteomes" id="UP000578688">
    <property type="component" value="Unassembled WGS sequence"/>
</dbReference>
<dbReference type="EMBL" id="JACBYV010000001">
    <property type="protein sequence ID" value="NYH74782.1"/>
    <property type="molecule type" value="Genomic_DNA"/>
</dbReference>
<protein>
    <submittedName>
        <fullName evidence="2">Uncharacterized protein YjiS (DUF1127 family)</fullName>
    </submittedName>
</protein>
<evidence type="ECO:0000259" key="1">
    <source>
        <dbReference type="Pfam" id="PF06568"/>
    </source>
</evidence>
<reference evidence="2 3" key="1">
    <citation type="submission" date="2020-07" db="EMBL/GenBank/DDBJ databases">
        <title>Genomic analyses of the natural microbiome of Caenorhabditis elegans.</title>
        <authorList>
            <person name="Samuel B."/>
        </authorList>
    </citation>
    <scope>NUCLEOTIDE SEQUENCE [LARGE SCALE GENOMIC DNA]</scope>
    <source>
        <strain evidence="2 3">BIGb0408</strain>
    </source>
</reference>
<dbReference type="InterPro" id="IPR009506">
    <property type="entry name" value="YjiS-like"/>
</dbReference>
<comment type="caution">
    <text evidence="2">The sequence shown here is derived from an EMBL/GenBank/DDBJ whole genome shotgun (WGS) entry which is preliminary data.</text>
</comment>
<proteinExistence type="predicted"/>
<organism evidence="2 3">
    <name type="scientific">Phytopseudomonas flavescens</name>
    <dbReference type="NCBI Taxonomy" id="29435"/>
    <lineage>
        <taxon>Bacteria</taxon>
        <taxon>Pseudomonadati</taxon>
        <taxon>Pseudomonadota</taxon>
        <taxon>Gammaproteobacteria</taxon>
        <taxon>Pseudomonadales</taxon>
        <taxon>Pseudomonadaceae</taxon>
        <taxon>Phytopseudomonas</taxon>
    </lineage>
</organism>
<name>A0A7Z0BPJ4_9GAMM</name>
<gene>
    <name evidence="2" type="ORF">FHR27_003392</name>
</gene>
<sequence>MDLIPFFWICHVFSSLAIMISHDHPVQESEMNGLSDVRLTLKSSELNGAARQRVAELMPAREALAHRWKLFIRRLMTRRALLELSDAQLHDIGLTRDQARREASLPFWKL</sequence>
<keyword evidence="3" id="KW-1185">Reference proteome</keyword>